<organism evidence="1 2">
    <name type="scientific">Eiseniibacteriota bacterium</name>
    <dbReference type="NCBI Taxonomy" id="2212470"/>
    <lineage>
        <taxon>Bacteria</taxon>
        <taxon>Candidatus Eiseniibacteriota</taxon>
    </lineage>
</organism>
<gene>
    <name evidence="1" type="ORF">E6K80_04945</name>
</gene>
<comment type="caution">
    <text evidence="1">The sequence shown here is derived from an EMBL/GenBank/DDBJ whole genome shotgun (WGS) entry which is preliminary data.</text>
</comment>
<dbReference type="EMBL" id="VBPA01000110">
    <property type="protein sequence ID" value="TMQ71647.1"/>
    <property type="molecule type" value="Genomic_DNA"/>
</dbReference>
<sequence>MSHDWRNPERVAPWKPRHRFRTTEAGIVAAARYREMMSAAQRAQDARVALDEAKQEWASSLGVRSGDGILLEEMAGGAVSLADLQPTLEACNLTLREARGVLDRLIAAGLIEPLEGITQDRWSPRSSP</sequence>
<dbReference type="Proteomes" id="UP000319836">
    <property type="component" value="Unassembled WGS sequence"/>
</dbReference>
<dbReference type="AlphaFoldDB" id="A0A538U703"/>
<accession>A0A538U703</accession>
<evidence type="ECO:0000313" key="1">
    <source>
        <dbReference type="EMBL" id="TMQ71647.1"/>
    </source>
</evidence>
<proteinExistence type="predicted"/>
<evidence type="ECO:0000313" key="2">
    <source>
        <dbReference type="Proteomes" id="UP000319836"/>
    </source>
</evidence>
<protein>
    <submittedName>
        <fullName evidence="1">Uncharacterized protein</fullName>
    </submittedName>
</protein>
<reference evidence="1 2" key="1">
    <citation type="journal article" date="2019" name="Nat. Microbiol.">
        <title>Mediterranean grassland soil C-N compound turnover is dependent on rainfall and depth, and is mediated by genomically divergent microorganisms.</title>
        <authorList>
            <person name="Diamond S."/>
            <person name="Andeer P.F."/>
            <person name="Li Z."/>
            <person name="Crits-Christoph A."/>
            <person name="Burstein D."/>
            <person name="Anantharaman K."/>
            <person name="Lane K.R."/>
            <person name="Thomas B.C."/>
            <person name="Pan C."/>
            <person name="Northen T.R."/>
            <person name="Banfield J.F."/>
        </authorList>
    </citation>
    <scope>NUCLEOTIDE SEQUENCE [LARGE SCALE GENOMIC DNA]</scope>
    <source>
        <strain evidence="1">WS_10</strain>
    </source>
</reference>
<name>A0A538U703_UNCEI</name>